<sequence length="101" mass="9651">MQFSTVVSVAFVALANFVAAESAAAISQITDGQIQATTATTTAPTTTAAPSTTATTAAPSSTVETVSASSTETVSQQTENGAAKAAVGMGAGALAAAALLL</sequence>
<evidence type="ECO:0000256" key="4">
    <source>
        <dbReference type="SAM" id="MobiDB-lite"/>
    </source>
</evidence>
<reference evidence="6" key="1">
    <citation type="submission" date="2022-10" db="EMBL/GenBank/DDBJ databases">
        <authorList>
            <person name="Byrne P K."/>
        </authorList>
    </citation>
    <scope>NUCLEOTIDE SEQUENCE</scope>
    <source>
        <strain evidence="6">ZP964</strain>
    </source>
</reference>
<evidence type="ECO:0000256" key="3">
    <source>
        <dbReference type="PROSITE-ProRule" id="PRU00149"/>
    </source>
</evidence>
<dbReference type="Proteomes" id="UP001162085">
    <property type="component" value="Chromosome 11"/>
</dbReference>
<gene>
    <name evidence="6" type="primary">SUVZ11G1200</name>
    <name evidence="6" type="ORF">SUVZ_11G1200</name>
</gene>
<evidence type="ECO:0000256" key="5">
    <source>
        <dbReference type="SAM" id="SignalP"/>
    </source>
</evidence>
<proteinExistence type="predicted"/>
<comment type="subcellular location">
    <subcellularLocation>
        <location evidence="1">Cell envelope</location>
    </subcellularLocation>
</comment>
<dbReference type="EMBL" id="OX365938">
    <property type="protein sequence ID" value="CAI4046085.1"/>
    <property type="molecule type" value="Genomic_DNA"/>
</dbReference>
<evidence type="ECO:0000313" key="7">
    <source>
        <dbReference type="Proteomes" id="UP001162085"/>
    </source>
</evidence>
<evidence type="ECO:0000256" key="2">
    <source>
        <dbReference type="ARBA" id="ARBA00022729"/>
    </source>
</evidence>
<protein>
    <submittedName>
        <fullName evidence="6">Uncharacterized protein</fullName>
    </submittedName>
</protein>
<dbReference type="InterPro" id="IPR000420">
    <property type="entry name" value="Yeast_PIR_rpt"/>
</dbReference>
<evidence type="ECO:0000313" key="6">
    <source>
        <dbReference type="EMBL" id="CAI4046085.1"/>
    </source>
</evidence>
<keyword evidence="2 5" id="KW-0732">Signal</keyword>
<organism evidence="6 7">
    <name type="scientific">Saccharomyces uvarum</name>
    <name type="common">Yeast</name>
    <name type="synonym">Saccharomyces bayanus var. uvarum</name>
    <dbReference type="NCBI Taxonomy" id="230603"/>
    <lineage>
        <taxon>Eukaryota</taxon>
        <taxon>Fungi</taxon>
        <taxon>Dikarya</taxon>
        <taxon>Ascomycota</taxon>
        <taxon>Saccharomycotina</taxon>
        <taxon>Saccharomycetes</taxon>
        <taxon>Saccharomycetales</taxon>
        <taxon>Saccharomycetaceae</taxon>
        <taxon>Saccharomyces</taxon>
    </lineage>
</organism>
<keyword evidence="7" id="KW-1185">Reference proteome</keyword>
<dbReference type="Pfam" id="PF00399">
    <property type="entry name" value="PIR"/>
    <property type="match status" value="1"/>
</dbReference>
<accession>A0ABN8WGW7</accession>
<evidence type="ECO:0000256" key="1">
    <source>
        <dbReference type="ARBA" id="ARBA00004196"/>
    </source>
</evidence>
<feature type="region of interest" description="Disordered" evidence="4">
    <location>
        <begin position="41"/>
        <end position="77"/>
    </location>
</feature>
<dbReference type="PROSITE" id="PS50256">
    <property type="entry name" value="PIR_REPEAT_2"/>
    <property type="match status" value="1"/>
</dbReference>
<feature type="repeat" description="PIR1/2/3" evidence="3">
    <location>
        <begin position="23"/>
        <end position="41"/>
    </location>
</feature>
<feature type="signal peptide" evidence="5">
    <location>
        <begin position="1"/>
        <end position="20"/>
    </location>
</feature>
<dbReference type="PROSITE" id="PS00929">
    <property type="entry name" value="PIR_REPEAT_1"/>
    <property type="match status" value="1"/>
</dbReference>
<feature type="chain" id="PRO_5046059482" evidence="5">
    <location>
        <begin position="21"/>
        <end position="101"/>
    </location>
</feature>
<name>A0ABN8WGW7_SACUV</name>